<dbReference type="InterPro" id="IPR016032">
    <property type="entry name" value="Sig_transdc_resp-reg_C-effctor"/>
</dbReference>
<feature type="domain" description="HTH luxR-type" evidence="4">
    <location>
        <begin position="44"/>
        <end position="114"/>
    </location>
</feature>
<keyword evidence="2" id="KW-0238">DNA-binding</keyword>
<dbReference type="Pfam" id="PF00196">
    <property type="entry name" value="GerE"/>
    <property type="match status" value="1"/>
</dbReference>
<evidence type="ECO:0000256" key="3">
    <source>
        <dbReference type="ARBA" id="ARBA00023163"/>
    </source>
</evidence>
<evidence type="ECO:0000313" key="6">
    <source>
        <dbReference type="Proteomes" id="UP001081071"/>
    </source>
</evidence>
<dbReference type="Gene3D" id="3.40.50.2300">
    <property type="match status" value="1"/>
</dbReference>
<dbReference type="Proteomes" id="UP001081071">
    <property type="component" value="Unassembled WGS sequence"/>
</dbReference>
<keyword evidence="6" id="KW-1185">Reference proteome</keyword>
<organism evidence="5 6">
    <name type="scientific">Rhodococcus ruber</name>
    <dbReference type="NCBI Taxonomy" id="1830"/>
    <lineage>
        <taxon>Bacteria</taxon>
        <taxon>Bacillati</taxon>
        <taxon>Actinomycetota</taxon>
        <taxon>Actinomycetes</taxon>
        <taxon>Mycobacteriales</taxon>
        <taxon>Nocardiaceae</taxon>
        <taxon>Rhodococcus</taxon>
    </lineage>
</organism>
<reference evidence="5" key="1">
    <citation type="submission" date="2022-12" db="EMBL/GenBank/DDBJ databases">
        <authorList>
            <person name="Krivoruchko A.V."/>
            <person name="Elkin A."/>
        </authorList>
    </citation>
    <scope>NUCLEOTIDE SEQUENCE</scope>
    <source>
        <strain evidence="5">IEGM 1391</strain>
    </source>
</reference>
<evidence type="ECO:0000256" key="2">
    <source>
        <dbReference type="ARBA" id="ARBA00023125"/>
    </source>
</evidence>
<dbReference type="RefSeq" id="WP_269604897.1">
    <property type="nucleotide sequence ID" value="NZ_JAPWIJ010000005.1"/>
</dbReference>
<dbReference type="CDD" id="cd06170">
    <property type="entry name" value="LuxR_C_like"/>
    <property type="match status" value="1"/>
</dbReference>
<dbReference type="PANTHER" id="PTHR43214:SF24">
    <property type="entry name" value="TRANSCRIPTIONAL REGULATORY PROTEIN NARL-RELATED"/>
    <property type="match status" value="1"/>
</dbReference>
<gene>
    <name evidence="5" type="ORF">O4220_13345</name>
</gene>
<dbReference type="PROSITE" id="PS50043">
    <property type="entry name" value="HTH_LUXR_2"/>
    <property type="match status" value="1"/>
</dbReference>
<dbReference type="InterPro" id="IPR039420">
    <property type="entry name" value="WalR-like"/>
</dbReference>
<comment type="caution">
    <text evidence="5">The sequence shown here is derived from an EMBL/GenBank/DDBJ whole genome shotgun (WGS) entry which is preliminary data.</text>
</comment>
<dbReference type="SMART" id="SM00421">
    <property type="entry name" value="HTH_LUXR"/>
    <property type="match status" value="1"/>
</dbReference>
<accession>A0ABT4MET7</accession>
<dbReference type="EMBL" id="JAPWIJ010000005">
    <property type="protein sequence ID" value="MCZ4519502.1"/>
    <property type="molecule type" value="Genomic_DNA"/>
</dbReference>
<dbReference type="InterPro" id="IPR000792">
    <property type="entry name" value="Tscrpt_reg_LuxR_C"/>
</dbReference>
<name>A0ABT4MET7_9NOCA</name>
<dbReference type="PRINTS" id="PR00038">
    <property type="entry name" value="HTHLUXR"/>
</dbReference>
<proteinExistence type="predicted"/>
<dbReference type="PANTHER" id="PTHR43214">
    <property type="entry name" value="TWO-COMPONENT RESPONSE REGULATOR"/>
    <property type="match status" value="1"/>
</dbReference>
<sequence length="114" mass="12154">MGYLLKDRVADVSGFIDSLHQIAAGNVVLDPEVAAALVGASPSGRTDLATLSPRERDVLRLMAEGRSNTAIASTLFLSNGTVEKHITTLFNKLGLETSPSDQRRVLAVLRHLSA</sequence>
<protein>
    <submittedName>
        <fullName evidence="5">Response regulator transcription factor</fullName>
    </submittedName>
</protein>
<dbReference type="SUPFAM" id="SSF46894">
    <property type="entry name" value="C-terminal effector domain of the bipartite response regulators"/>
    <property type="match status" value="1"/>
</dbReference>
<evidence type="ECO:0000313" key="5">
    <source>
        <dbReference type="EMBL" id="MCZ4519502.1"/>
    </source>
</evidence>
<evidence type="ECO:0000256" key="1">
    <source>
        <dbReference type="ARBA" id="ARBA00023015"/>
    </source>
</evidence>
<keyword evidence="3" id="KW-0804">Transcription</keyword>
<keyword evidence="1" id="KW-0805">Transcription regulation</keyword>
<evidence type="ECO:0000259" key="4">
    <source>
        <dbReference type="PROSITE" id="PS50043"/>
    </source>
</evidence>